<evidence type="ECO:0000313" key="1">
    <source>
        <dbReference type="EMBL" id="KDR53013.1"/>
    </source>
</evidence>
<dbReference type="AlphaFoldDB" id="A0A069QJI4"/>
<accession>A0A069QJI4</accession>
<dbReference type="Gene3D" id="1.25.40.10">
    <property type="entry name" value="Tetratricopeptide repeat domain"/>
    <property type="match status" value="1"/>
</dbReference>
<protein>
    <submittedName>
        <fullName evidence="1">Tetratricopeptide repeat protein</fullName>
    </submittedName>
</protein>
<keyword evidence="2" id="KW-1185">Reference proteome</keyword>
<dbReference type="EMBL" id="JNGW01000034">
    <property type="protein sequence ID" value="KDR53013.1"/>
    <property type="molecule type" value="Genomic_DNA"/>
</dbReference>
<dbReference type="eggNOG" id="COG0457">
    <property type="taxonomic scope" value="Bacteria"/>
</dbReference>
<sequence length="751" mass="86823">MNTDDIRNIKWTMRSSPNTTMGKIFTTRELGEALNKLRETINNDGLKLYIDRLEGIEEDYRLMKDFIRRGFNDPKREEVYNGLLKRTYHLYNDTIVAYAKRNTSGLNYYSPFAVATMPLDDIRQRLESFVQDTALLSLDPSATNEEKKKAIYAEHHELTTALFYHLMTDTHWNEETKAFYQELLLSPTIDSMDAQLLTSALLLALLLAFDARKFATLLYLYQYATDPQVKQRALVGWALTLPREEILFYPDLIEQLNKTVSSQAVQRELLELQYQIVYCIDAEKATQEINRDIIPTMMRGQNIVMGNQTDEQKLQDIINPDAEEQAMEELEKSYTRMMDMQQKGVDVYFGGFSQMKRFPFFNRANNWFMPFYTEHPELKPLEGFDESRLEQNIFEHSSFCNSDKYSLALAMAMIAKQIPPELKNAINANGLEIQGNMVVDKDNPAYIRRMYLQDLYRFFFLNNLKEVFDNPFQGDGIAMHGLFFNNQLLGHTGVSAHFTTFGKFLLRKGLGVLLRLFTKGQGSDATIVSDEWLYLCAMAAMHAGDYEKAKSYFANLMESLPEDKKMIQGYVEACMLDKDFDHAEKHLERLYKLGSITPEQELFLAEGQMQAGKVKKASEILFKLNYEQPDNIQAKRLLAKIELWLNKPESAIDILNSIISNADVATDDDYFYAAIAHWFVNDIQKAIELFTHTLRKWKVRPDDVPKGLANAILRIDDLTKKYKRSLIDIRILTDIVADEMRADESPNINND</sequence>
<comment type="caution">
    <text evidence="1">The sequence shown here is derived from an EMBL/GenBank/DDBJ whole genome shotgun (WGS) entry which is preliminary data.</text>
</comment>
<dbReference type="InterPro" id="IPR011990">
    <property type="entry name" value="TPR-like_helical_dom_sf"/>
</dbReference>
<dbReference type="HOGENOM" id="CLU_022117_0_0_10"/>
<dbReference type="SUPFAM" id="SSF48452">
    <property type="entry name" value="TPR-like"/>
    <property type="match status" value="1"/>
</dbReference>
<name>A0A069QJI4_HOYLO</name>
<proteinExistence type="predicted"/>
<dbReference type="Proteomes" id="UP000027442">
    <property type="component" value="Unassembled WGS sequence"/>
</dbReference>
<organism evidence="1 2">
    <name type="scientific">Hoylesella loescheii DSM 19665 = JCM 12249 = ATCC 15930</name>
    <dbReference type="NCBI Taxonomy" id="1122985"/>
    <lineage>
        <taxon>Bacteria</taxon>
        <taxon>Pseudomonadati</taxon>
        <taxon>Bacteroidota</taxon>
        <taxon>Bacteroidia</taxon>
        <taxon>Bacteroidales</taxon>
        <taxon>Prevotellaceae</taxon>
        <taxon>Hoylesella</taxon>
    </lineage>
</organism>
<reference evidence="1 2" key="1">
    <citation type="submission" date="2013-08" db="EMBL/GenBank/DDBJ databases">
        <authorList>
            <person name="Weinstock G."/>
            <person name="Sodergren E."/>
            <person name="Wylie T."/>
            <person name="Fulton L."/>
            <person name="Fulton R."/>
            <person name="Fronick C."/>
            <person name="O'Laughlin M."/>
            <person name="Godfrey J."/>
            <person name="Miner T."/>
            <person name="Herter B."/>
            <person name="Appelbaum E."/>
            <person name="Cordes M."/>
            <person name="Lek S."/>
            <person name="Wollam A."/>
            <person name="Pepin K.H."/>
            <person name="Palsikar V.B."/>
            <person name="Mitreva M."/>
            <person name="Wilson R.K."/>
        </authorList>
    </citation>
    <scope>NUCLEOTIDE SEQUENCE [LARGE SCALE GENOMIC DNA]</scope>
    <source>
        <strain evidence="1 2">ATCC 15930</strain>
    </source>
</reference>
<dbReference type="PATRIC" id="fig|1122985.7.peg.917"/>
<gene>
    <name evidence="1" type="ORF">HMPREF1991_00884</name>
</gene>
<evidence type="ECO:0000313" key="2">
    <source>
        <dbReference type="Proteomes" id="UP000027442"/>
    </source>
</evidence>